<accession>A0AAE3JJD9</accession>
<feature type="chain" id="PRO_5042211789" evidence="1">
    <location>
        <begin position="20"/>
        <end position="132"/>
    </location>
</feature>
<feature type="signal peptide" evidence="1">
    <location>
        <begin position="1"/>
        <end position="19"/>
    </location>
</feature>
<keyword evidence="3" id="KW-1185">Reference proteome</keyword>
<organism evidence="2 3">
    <name type="scientific">Wocania arenilitoris</name>
    <dbReference type="NCBI Taxonomy" id="2044858"/>
    <lineage>
        <taxon>Bacteria</taxon>
        <taxon>Pseudomonadati</taxon>
        <taxon>Bacteroidota</taxon>
        <taxon>Flavobacteriia</taxon>
        <taxon>Flavobacteriales</taxon>
        <taxon>Flavobacteriaceae</taxon>
        <taxon>Wocania</taxon>
    </lineage>
</organism>
<comment type="caution">
    <text evidence="2">The sequence shown here is derived from an EMBL/GenBank/DDBJ whole genome shotgun (WGS) entry which is preliminary data.</text>
</comment>
<protein>
    <submittedName>
        <fullName evidence="2">Uncharacterized protein</fullName>
    </submittedName>
</protein>
<dbReference type="EMBL" id="JAKKDU010000001">
    <property type="protein sequence ID" value="MCF7566858.1"/>
    <property type="molecule type" value="Genomic_DNA"/>
</dbReference>
<reference evidence="2" key="1">
    <citation type="submission" date="2022-01" db="EMBL/GenBank/DDBJ databases">
        <title>Draft genome sequence of Sabulilitoribacter arenilitoris KCTC 52401.</title>
        <authorList>
            <person name="Oh J.-S."/>
        </authorList>
    </citation>
    <scope>NUCLEOTIDE SEQUENCE</scope>
    <source>
        <strain evidence="2">HMF6543</strain>
    </source>
</reference>
<dbReference type="AlphaFoldDB" id="A0AAE3JJD9"/>
<evidence type="ECO:0000256" key="1">
    <source>
        <dbReference type="SAM" id="SignalP"/>
    </source>
</evidence>
<evidence type="ECO:0000313" key="2">
    <source>
        <dbReference type="EMBL" id="MCF7566858.1"/>
    </source>
</evidence>
<evidence type="ECO:0000313" key="3">
    <source>
        <dbReference type="Proteomes" id="UP001199795"/>
    </source>
</evidence>
<sequence length="132" mass="14978">MKNAPFHLFTLAICLSLMAFQCDEDIMPLTQEEERKDLNIYKNAIEDLAATSVCNETTECKYIAFGSKPCGGPWGYLIYTTSIDTKKLKLWVEDYNQRESNFNSKWDVGSDCSVVNPPISINCQNNSCIPIY</sequence>
<proteinExistence type="predicted"/>
<name>A0AAE3JJD9_9FLAO</name>
<keyword evidence="1" id="KW-0732">Signal</keyword>
<gene>
    <name evidence="2" type="ORF">L3X37_00570</name>
</gene>
<dbReference type="RefSeq" id="WP_237238210.1">
    <property type="nucleotide sequence ID" value="NZ_JAKKDU010000001.1"/>
</dbReference>
<dbReference type="Proteomes" id="UP001199795">
    <property type="component" value="Unassembled WGS sequence"/>
</dbReference>